<dbReference type="InterPro" id="IPR002156">
    <property type="entry name" value="RNaseH_domain"/>
</dbReference>
<accession>A0A3P6A2A6</accession>
<dbReference type="Gene3D" id="3.30.420.10">
    <property type="entry name" value="Ribonuclease H-like superfamily/Ribonuclease H"/>
    <property type="match status" value="1"/>
</dbReference>
<dbReference type="Proteomes" id="UP000694005">
    <property type="component" value="Chromosome A03"/>
</dbReference>
<dbReference type="PANTHER" id="PTHR34146">
    <property type="entry name" value="POLYNUCLEOTIDYL TRANSFERASE, RIBONUCLEASE H-LIKE SUPERFAMILY PROTEIN-RELATED"/>
    <property type="match status" value="1"/>
</dbReference>
<feature type="non-terminal residue" evidence="3">
    <location>
        <position position="1"/>
    </location>
</feature>
<dbReference type="EMBL" id="LS974619">
    <property type="protein sequence ID" value="CAG7881997.1"/>
    <property type="molecule type" value="Genomic_DNA"/>
</dbReference>
<dbReference type="SUPFAM" id="SSF53098">
    <property type="entry name" value="Ribonuclease H-like"/>
    <property type="match status" value="1"/>
</dbReference>
<dbReference type="InterPro" id="IPR036397">
    <property type="entry name" value="RNaseH_sf"/>
</dbReference>
<name>A0A3P6A2A6_BRACM</name>
<dbReference type="GO" id="GO:0004523">
    <property type="term" value="F:RNA-DNA hybrid ribonuclease activity"/>
    <property type="evidence" value="ECO:0007669"/>
    <property type="project" value="InterPro"/>
</dbReference>
<dbReference type="CDD" id="cd06222">
    <property type="entry name" value="RNase_H_like"/>
    <property type="match status" value="1"/>
</dbReference>
<reference evidence="3" key="1">
    <citation type="submission" date="2018-11" db="EMBL/GenBank/DDBJ databases">
        <authorList>
            <consortium name="Genoscope - CEA"/>
            <person name="William W."/>
        </authorList>
    </citation>
    <scope>NUCLEOTIDE SEQUENCE</scope>
</reference>
<protein>
    <recommendedName>
        <fullName evidence="1">RNase H type-1 domain-containing protein</fullName>
    </recommendedName>
</protein>
<dbReference type="InterPro" id="IPR044730">
    <property type="entry name" value="RNase_H-like_dom_plant"/>
</dbReference>
<dbReference type="EMBL" id="LR031572">
    <property type="protein sequence ID" value="VDC81293.1"/>
    <property type="molecule type" value="Genomic_DNA"/>
</dbReference>
<sequence>DTILCFSDAAWRKEDNTAGFGCTLVDKHGHTLHQGMHTERNVSSSLAAEALALRSAPAQHSNSNGFSNVCFNTDCQSLLAAINSKAPPADLYRIVQDIEHLSSLFCSVSFKFVARLLNSTADRLAKSSLCNATVTLP</sequence>
<evidence type="ECO:0000313" key="2">
    <source>
        <dbReference type="EMBL" id="CAG7881997.1"/>
    </source>
</evidence>
<evidence type="ECO:0000259" key="1">
    <source>
        <dbReference type="Pfam" id="PF13456"/>
    </source>
</evidence>
<dbReference type="InterPro" id="IPR012337">
    <property type="entry name" value="RNaseH-like_sf"/>
</dbReference>
<evidence type="ECO:0000313" key="3">
    <source>
        <dbReference type="EMBL" id="VDC81293.1"/>
    </source>
</evidence>
<proteinExistence type="predicted"/>
<organism evidence="3">
    <name type="scientific">Brassica campestris</name>
    <name type="common">Field mustard</name>
    <dbReference type="NCBI Taxonomy" id="3711"/>
    <lineage>
        <taxon>Eukaryota</taxon>
        <taxon>Viridiplantae</taxon>
        <taxon>Streptophyta</taxon>
        <taxon>Embryophyta</taxon>
        <taxon>Tracheophyta</taxon>
        <taxon>Spermatophyta</taxon>
        <taxon>Magnoliopsida</taxon>
        <taxon>eudicotyledons</taxon>
        <taxon>Gunneridae</taxon>
        <taxon>Pentapetalae</taxon>
        <taxon>rosids</taxon>
        <taxon>malvids</taxon>
        <taxon>Brassicales</taxon>
        <taxon>Brassicaceae</taxon>
        <taxon>Brassiceae</taxon>
        <taxon>Brassica</taxon>
    </lineage>
</organism>
<dbReference type="PANTHER" id="PTHR34146:SF3">
    <property type="entry name" value="POLYNUCLEOTIDYL TRANSFERASE, RIBONUCLEASE H-LIKE SUPERFAMILY PROTEIN"/>
    <property type="match status" value="1"/>
</dbReference>
<dbReference type="Gramene" id="A03p33400.2_BraZ1">
    <property type="protein sequence ID" value="A03p33400.2_BraZ1.CDS"/>
    <property type="gene ID" value="A03g33400.2_BraZ1"/>
</dbReference>
<dbReference type="GO" id="GO:0003676">
    <property type="term" value="F:nucleic acid binding"/>
    <property type="evidence" value="ECO:0007669"/>
    <property type="project" value="InterPro"/>
</dbReference>
<dbReference type="AlphaFoldDB" id="A0A3P6A2A6"/>
<gene>
    <name evidence="3" type="ORF">BRAA03T12511Z</name>
    <name evidence="2" type="ORF">BRAPAZ1V2_A03P33400.2</name>
</gene>
<feature type="domain" description="RNase H type-1" evidence="1">
    <location>
        <begin position="7"/>
        <end position="127"/>
    </location>
</feature>
<dbReference type="Pfam" id="PF13456">
    <property type="entry name" value="RVT_3"/>
    <property type="match status" value="1"/>
</dbReference>